<proteinExistence type="predicted"/>
<sequence length="255" mass="27485">MKWMRFRHGGREALGRLDGDQVEVFTGDLFASPEPTGERLPVAEIEWLIPCLPGKMIGLWNNFNAAAEKNGWGRPAEPLYFLKAASSFAAHGQGIRQPAAYDGRVMYEGELAIVIGRTASAVSVADAPSCIFGYTCANDVTALELLTRDPSFPQWTRAKSFDTFGVFGPVIETDLDVASASVRTRVGGRERQNYPLADMTFPPAELVSRISFDMTLHPGDVILCGTSVGALPMKPGTAVEVEIDGIGVLSNVYAG</sequence>
<dbReference type="PANTHER" id="PTHR11820:SF7">
    <property type="entry name" value="ACYLPYRUVASE FAHD1, MITOCHONDRIAL"/>
    <property type="match status" value="1"/>
</dbReference>
<dbReference type="InterPro" id="IPR011234">
    <property type="entry name" value="Fumarylacetoacetase-like_C"/>
</dbReference>
<dbReference type="EMBL" id="CP015118">
    <property type="protein sequence ID" value="ARN22953.1"/>
    <property type="molecule type" value="Genomic_DNA"/>
</dbReference>
<dbReference type="AlphaFoldDB" id="A0A1W6LFF0"/>
<dbReference type="OrthoDB" id="8582489at2"/>
<dbReference type="PANTHER" id="PTHR11820">
    <property type="entry name" value="ACYLPYRUVASE"/>
    <property type="match status" value="1"/>
</dbReference>
<evidence type="ECO:0000313" key="1">
    <source>
        <dbReference type="EMBL" id="ARN22953.1"/>
    </source>
</evidence>
<keyword evidence="2" id="KW-1185">Reference proteome</keyword>
<name>A0A1W6LFF0_9BURK</name>
<dbReference type="Pfam" id="PF10370">
    <property type="entry name" value="Rv2993c-like_N"/>
    <property type="match status" value="1"/>
</dbReference>
<organism evidence="1 2">
    <name type="scientific">Piscinibacter gummiphilus</name>
    <dbReference type="NCBI Taxonomy" id="946333"/>
    <lineage>
        <taxon>Bacteria</taxon>
        <taxon>Pseudomonadati</taxon>
        <taxon>Pseudomonadota</taxon>
        <taxon>Betaproteobacteria</taxon>
        <taxon>Burkholderiales</taxon>
        <taxon>Sphaerotilaceae</taxon>
        <taxon>Piscinibacter</taxon>
    </lineage>
</organism>
<dbReference type="Pfam" id="PF01557">
    <property type="entry name" value="FAA_hydrolase"/>
    <property type="match status" value="1"/>
</dbReference>
<dbReference type="GO" id="GO:0016853">
    <property type="term" value="F:isomerase activity"/>
    <property type="evidence" value="ECO:0007669"/>
    <property type="project" value="UniProtKB-KW"/>
</dbReference>
<dbReference type="InterPro" id="IPR036663">
    <property type="entry name" value="Fumarylacetoacetase_C_sf"/>
</dbReference>
<dbReference type="KEGG" id="rgu:A4W93_25255"/>
<dbReference type="Gene3D" id="3.90.850.10">
    <property type="entry name" value="Fumarylacetoacetase-like, C-terminal domain"/>
    <property type="match status" value="1"/>
</dbReference>
<protein>
    <submittedName>
        <fullName evidence="1">2-hydroxyhepta-2,4-diene-1,7-dioate isomerase</fullName>
    </submittedName>
</protein>
<reference evidence="1 2" key="1">
    <citation type="submission" date="2016-04" db="EMBL/GenBank/DDBJ databases">
        <title>Complete genome sequence of natural rubber-degrading, novel Gram-negative bacterium, Rhizobacter gummiphilus strain NS21.</title>
        <authorList>
            <person name="Tabata M."/>
            <person name="Kasai D."/>
            <person name="Fukuda M."/>
        </authorList>
    </citation>
    <scope>NUCLEOTIDE SEQUENCE [LARGE SCALE GENOMIC DNA]</scope>
    <source>
        <strain evidence="1 2">NS21</strain>
    </source>
</reference>
<evidence type="ECO:0000313" key="2">
    <source>
        <dbReference type="Proteomes" id="UP000193427"/>
    </source>
</evidence>
<dbReference type="GO" id="GO:0018773">
    <property type="term" value="F:acetylpyruvate hydrolase activity"/>
    <property type="evidence" value="ECO:0007669"/>
    <property type="project" value="TreeGrafter"/>
</dbReference>
<keyword evidence="1" id="KW-0413">Isomerase</keyword>
<gene>
    <name evidence="1" type="ORF">A4W93_25255</name>
</gene>
<dbReference type="SUPFAM" id="SSF56529">
    <property type="entry name" value="FAH"/>
    <property type="match status" value="1"/>
</dbReference>
<accession>A0A1W6LFF0</accession>
<dbReference type="STRING" id="946333.A4W93_25255"/>
<dbReference type="InterPro" id="IPR018833">
    <property type="entry name" value="Rv2993c-like_N"/>
</dbReference>
<dbReference type="Proteomes" id="UP000193427">
    <property type="component" value="Chromosome"/>
</dbReference>